<evidence type="ECO:0000256" key="10">
    <source>
        <dbReference type="ARBA" id="ARBA00022989"/>
    </source>
</evidence>
<dbReference type="OrthoDB" id="409725at2759"/>
<dbReference type="GO" id="GO:0000139">
    <property type="term" value="C:Golgi membrane"/>
    <property type="evidence" value="ECO:0007669"/>
    <property type="project" value="UniProtKB-SubCell"/>
</dbReference>
<comment type="caution">
    <text evidence="14">The sequence shown here is derived from an EMBL/GenBank/DDBJ whole genome shotgun (WGS) entry which is preliminary data.</text>
</comment>
<evidence type="ECO:0000256" key="6">
    <source>
        <dbReference type="ARBA" id="ARBA00022475"/>
    </source>
</evidence>
<feature type="transmembrane region" description="Helical" evidence="13">
    <location>
        <begin position="20"/>
        <end position="37"/>
    </location>
</feature>
<dbReference type="PANTHER" id="PTHR10791">
    <property type="entry name" value="RAG1-ACTIVATING PROTEIN 1"/>
    <property type="match status" value="1"/>
</dbReference>
<evidence type="ECO:0000256" key="13">
    <source>
        <dbReference type="SAM" id="Phobius"/>
    </source>
</evidence>
<evidence type="ECO:0000313" key="15">
    <source>
        <dbReference type="Proteomes" id="UP000794436"/>
    </source>
</evidence>
<feature type="transmembrane region" description="Helical" evidence="13">
    <location>
        <begin position="167"/>
        <end position="188"/>
    </location>
</feature>
<evidence type="ECO:0000256" key="8">
    <source>
        <dbReference type="ARBA" id="ARBA00022692"/>
    </source>
</evidence>
<evidence type="ECO:0000256" key="11">
    <source>
        <dbReference type="ARBA" id="ARBA00023034"/>
    </source>
</evidence>
<comment type="subcellular location">
    <subcellularLocation>
        <location evidence="1">Cell membrane</location>
        <topology evidence="1">Multi-pass membrane protein</topology>
    </subcellularLocation>
    <subcellularLocation>
        <location evidence="2">Golgi apparatus membrane</location>
        <topology evidence="2">Multi-pass membrane protein</topology>
    </subcellularLocation>
</comment>
<sequence length="246" mass="27188">MSATQPPPVVPDVVVQTIKASASIAGCYLFASLYPEIRQVRINRATGTMLLLPLLSMFGNCVLWTLYGFLIQAYFPMVATNVVGLGFSSFYMAVYYQFTPDRRRVRRQLLATFLALFVVSMYPVFSYEPRKVVQQHIGYLAITVCAVMFGSPLVVVKQVIVTKKTDLLPFGMIVAGFINSSLWLTYGLCIQDAIVTLPNLLNLCLGAVQLVLFCVFPRGKGYDKVTATTSPDNDVVEVKVSNGNEL</sequence>
<keyword evidence="11" id="KW-0333">Golgi apparatus</keyword>
<keyword evidence="6" id="KW-1003">Cell membrane</keyword>
<dbReference type="Proteomes" id="UP000794436">
    <property type="component" value="Unassembled WGS sequence"/>
</dbReference>
<keyword evidence="15" id="KW-1185">Reference proteome</keyword>
<keyword evidence="8 13" id="KW-0812">Transmembrane</keyword>
<reference evidence="14" key="1">
    <citation type="submission" date="2019-03" db="EMBL/GenBank/DDBJ databases">
        <title>Long read genome sequence of the mycoparasitic Pythium oligandrum ATCC 38472 isolated from sugarbeet rhizosphere.</title>
        <authorList>
            <person name="Gaulin E."/>
        </authorList>
    </citation>
    <scope>NUCLEOTIDE SEQUENCE</scope>
    <source>
        <strain evidence="14">ATCC 38472_TT</strain>
    </source>
</reference>
<keyword evidence="12 13" id="KW-0472">Membrane</keyword>
<dbReference type="AlphaFoldDB" id="A0A8K1C2F8"/>
<keyword evidence="10 13" id="KW-1133">Transmembrane helix</keyword>
<evidence type="ECO:0000256" key="5">
    <source>
        <dbReference type="ARBA" id="ARBA00022448"/>
    </source>
</evidence>
<comment type="similarity">
    <text evidence="3">Belongs to the SWEET sugar transporter family.</text>
</comment>
<dbReference type="FunFam" id="1.20.1280.290:FF:000004">
    <property type="entry name" value="Sugar transporter SWEET"/>
    <property type="match status" value="1"/>
</dbReference>
<gene>
    <name evidence="14" type="ORF">Poli38472_013109</name>
</gene>
<evidence type="ECO:0000256" key="7">
    <source>
        <dbReference type="ARBA" id="ARBA00022597"/>
    </source>
</evidence>
<feature type="transmembrane region" description="Helical" evidence="13">
    <location>
        <begin position="194"/>
        <end position="216"/>
    </location>
</feature>
<dbReference type="GO" id="GO:0051119">
    <property type="term" value="F:sugar transmembrane transporter activity"/>
    <property type="evidence" value="ECO:0007669"/>
    <property type="project" value="InterPro"/>
</dbReference>
<accession>A0A8K1C2F8</accession>
<feature type="transmembrane region" description="Helical" evidence="13">
    <location>
        <begin position="73"/>
        <end position="96"/>
    </location>
</feature>
<dbReference type="Gene3D" id="1.20.1280.290">
    <property type="match status" value="2"/>
</dbReference>
<keyword evidence="9" id="KW-0677">Repeat</keyword>
<evidence type="ECO:0000313" key="14">
    <source>
        <dbReference type="EMBL" id="TMW55218.1"/>
    </source>
</evidence>
<dbReference type="FunFam" id="1.20.1280.290:FF:000007">
    <property type="entry name" value="Bidirectional sugar transporter SWEET7"/>
    <property type="match status" value="1"/>
</dbReference>
<evidence type="ECO:0000256" key="1">
    <source>
        <dbReference type="ARBA" id="ARBA00004651"/>
    </source>
</evidence>
<keyword evidence="7" id="KW-0762">Sugar transport</keyword>
<feature type="transmembrane region" description="Helical" evidence="13">
    <location>
        <begin position="108"/>
        <end position="125"/>
    </location>
</feature>
<evidence type="ECO:0000256" key="3">
    <source>
        <dbReference type="ARBA" id="ARBA00007809"/>
    </source>
</evidence>
<dbReference type="GO" id="GO:0005886">
    <property type="term" value="C:plasma membrane"/>
    <property type="evidence" value="ECO:0007669"/>
    <property type="project" value="UniProtKB-SubCell"/>
</dbReference>
<protein>
    <recommendedName>
        <fullName evidence="4">Sugar transporter SWEET1</fullName>
    </recommendedName>
</protein>
<evidence type="ECO:0000256" key="12">
    <source>
        <dbReference type="ARBA" id="ARBA00023136"/>
    </source>
</evidence>
<keyword evidence="5" id="KW-0813">Transport</keyword>
<evidence type="ECO:0000256" key="4">
    <source>
        <dbReference type="ARBA" id="ARBA00021741"/>
    </source>
</evidence>
<dbReference type="Pfam" id="PF03083">
    <property type="entry name" value="MtN3_slv"/>
    <property type="match status" value="2"/>
</dbReference>
<organism evidence="14 15">
    <name type="scientific">Pythium oligandrum</name>
    <name type="common">Mycoparasitic fungus</name>
    <dbReference type="NCBI Taxonomy" id="41045"/>
    <lineage>
        <taxon>Eukaryota</taxon>
        <taxon>Sar</taxon>
        <taxon>Stramenopiles</taxon>
        <taxon>Oomycota</taxon>
        <taxon>Peronosporomycetes</taxon>
        <taxon>Pythiales</taxon>
        <taxon>Pythiaceae</taxon>
        <taxon>Pythium</taxon>
    </lineage>
</organism>
<feature type="transmembrane region" description="Helical" evidence="13">
    <location>
        <begin position="137"/>
        <end position="155"/>
    </location>
</feature>
<dbReference type="PANTHER" id="PTHR10791:SF30">
    <property type="entry name" value="SUGAR TRANSPORTER SWEET1"/>
    <property type="match status" value="1"/>
</dbReference>
<proteinExistence type="inferred from homology"/>
<evidence type="ECO:0000256" key="9">
    <source>
        <dbReference type="ARBA" id="ARBA00022737"/>
    </source>
</evidence>
<name>A0A8K1C2F8_PYTOL</name>
<evidence type="ECO:0000256" key="2">
    <source>
        <dbReference type="ARBA" id="ARBA00004653"/>
    </source>
</evidence>
<dbReference type="EMBL" id="SPLM01000148">
    <property type="protein sequence ID" value="TMW55218.1"/>
    <property type="molecule type" value="Genomic_DNA"/>
</dbReference>
<dbReference type="InterPro" id="IPR047664">
    <property type="entry name" value="SWEET"/>
</dbReference>
<feature type="transmembrane region" description="Helical" evidence="13">
    <location>
        <begin position="49"/>
        <end position="67"/>
    </location>
</feature>
<dbReference type="InterPro" id="IPR004316">
    <property type="entry name" value="SWEET_rpt"/>
</dbReference>